<dbReference type="Pfam" id="PF05118">
    <property type="entry name" value="Asp_Arg_Hydrox"/>
    <property type="match status" value="1"/>
</dbReference>
<proteinExistence type="inferred from homology"/>
<feature type="domain" description="Aspartyl/asparaginy/proline hydroxylase" evidence="4">
    <location>
        <begin position="20"/>
        <end position="195"/>
    </location>
</feature>
<dbReference type="InterPro" id="IPR051821">
    <property type="entry name" value="Asp/Asn_beta-hydroxylase"/>
</dbReference>
<dbReference type="SUPFAM" id="SSF51197">
    <property type="entry name" value="Clavaminate synthase-like"/>
    <property type="match status" value="1"/>
</dbReference>
<keyword evidence="2" id="KW-0223">Dioxygenase</keyword>
<dbReference type="PANTHER" id="PTHR46332:SF5">
    <property type="entry name" value="ASPARTATE BETA-HYDROXYLASE DOMAIN CONTAINING 2"/>
    <property type="match status" value="1"/>
</dbReference>
<dbReference type="EMBL" id="JAGGOB010000020">
    <property type="protein sequence ID" value="MBT2329002.1"/>
    <property type="molecule type" value="Genomic_DNA"/>
</dbReference>
<gene>
    <name evidence="5" type="ORF">J7E47_09750</name>
</gene>
<dbReference type="InterPro" id="IPR027443">
    <property type="entry name" value="IPNS-like_sf"/>
</dbReference>
<dbReference type="GO" id="GO:0051213">
    <property type="term" value="F:dioxygenase activity"/>
    <property type="evidence" value="ECO:0007669"/>
    <property type="project" value="UniProtKB-KW"/>
</dbReference>
<dbReference type="PANTHER" id="PTHR46332">
    <property type="entry name" value="ASPARTATE BETA-HYDROXYLASE DOMAIN-CONTAINING PROTEIN 2"/>
    <property type="match status" value="1"/>
</dbReference>
<evidence type="ECO:0000259" key="4">
    <source>
        <dbReference type="Pfam" id="PF05118"/>
    </source>
</evidence>
<sequence length="205" mass="23349">MRPAFYPLEDFPRLADLAGHWQSMQEEVLHLQAPLLDINRTEKTHEQVVAQVQQHLQQGGEYGWLKGWGQNGGNRQWVQYPLVFQDRPMPQAETALPRTLGLLGQVQGLKVAALARLEPHAWLSTHRHPEVREEGLLQMHITLSAAPERNYAYLNVAGQFHQHNRGASVIFDGSQDHFVINASDAARVILYLEFYPARLNINAEH</sequence>
<evidence type="ECO:0000313" key="6">
    <source>
        <dbReference type="Proteomes" id="UP000692896"/>
    </source>
</evidence>
<evidence type="ECO:0000313" key="5">
    <source>
        <dbReference type="EMBL" id="MBT2329002.1"/>
    </source>
</evidence>
<accession>A0A944DHI7</accession>
<evidence type="ECO:0000256" key="2">
    <source>
        <dbReference type="ARBA" id="ARBA00022964"/>
    </source>
</evidence>
<organism evidence="5 6">
    <name type="scientific">Pseudomonas fluorescens</name>
    <dbReference type="NCBI Taxonomy" id="294"/>
    <lineage>
        <taxon>Bacteria</taxon>
        <taxon>Pseudomonadati</taxon>
        <taxon>Pseudomonadota</taxon>
        <taxon>Gammaproteobacteria</taxon>
        <taxon>Pseudomonadales</taxon>
        <taxon>Pseudomonadaceae</taxon>
        <taxon>Pseudomonas</taxon>
    </lineage>
</organism>
<dbReference type="AlphaFoldDB" id="A0A944DHI7"/>
<protein>
    <submittedName>
        <fullName evidence="5">Aspartyl/asparaginyl beta-hydroxylase domain-containing protein</fullName>
    </submittedName>
</protein>
<comment type="caution">
    <text evidence="5">The sequence shown here is derived from an EMBL/GenBank/DDBJ whole genome shotgun (WGS) entry which is preliminary data.</text>
</comment>
<evidence type="ECO:0000256" key="1">
    <source>
        <dbReference type="ARBA" id="ARBA00007730"/>
    </source>
</evidence>
<evidence type="ECO:0000256" key="3">
    <source>
        <dbReference type="ARBA" id="ARBA00023002"/>
    </source>
</evidence>
<dbReference type="Gene3D" id="2.60.120.330">
    <property type="entry name" value="B-lactam Antibiotic, Isopenicillin N Synthase, Chain"/>
    <property type="match status" value="1"/>
</dbReference>
<dbReference type="RefSeq" id="WP_214917892.1">
    <property type="nucleotide sequence ID" value="NZ_JAGGNX010000022.1"/>
</dbReference>
<comment type="similarity">
    <text evidence="1">Belongs to the aspartyl/asparaginyl beta-hydroxylase family.</text>
</comment>
<reference evidence="5" key="1">
    <citation type="submission" date="2021-03" db="EMBL/GenBank/DDBJ databases">
        <title>Genomic analysis provides insights into the functional capacity of soil bacteria communities inhabiting an altitudinal gradient in the Atacama Desert.</title>
        <authorList>
            <person name="Gonzalez M."/>
            <person name="Maldonado J."/>
            <person name="Maza F."/>
            <person name="Hodar C."/>
            <person name="Cortes M."/>
            <person name="Palma R."/>
            <person name="Andreani C."/>
            <person name="Gaete A."/>
            <person name="Vasquez-Dean J."/>
            <person name="Acuna V."/>
            <person name="Aguado M."/>
            <person name="Mandakovic D."/>
            <person name="Latorre M."/>
            <person name="Orellana A."/>
            <person name="Gutierrez R."/>
            <person name="Montecino M."/>
            <person name="Allende M."/>
            <person name="Maass A."/>
            <person name="Cambiazo V."/>
        </authorList>
    </citation>
    <scope>NUCLEOTIDE SEQUENCE</scope>
    <source>
        <strain evidence="5">ISL-25</strain>
    </source>
</reference>
<keyword evidence="3" id="KW-0560">Oxidoreductase</keyword>
<dbReference type="InterPro" id="IPR007803">
    <property type="entry name" value="Asp/Arg/Pro-Hydrxlase"/>
</dbReference>
<name>A0A944DHI7_PSEFL</name>
<dbReference type="Proteomes" id="UP000692896">
    <property type="component" value="Unassembled WGS sequence"/>
</dbReference>